<feature type="compositionally biased region" description="Acidic residues" evidence="1">
    <location>
        <begin position="126"/>
        <end position="145"/>
    </location>
</feature>
<evidence type="ECO:0000313" key="3">
    <source>
        <dbReference type="Proteomes" id="UP000292702"/>
    </source>
</evidence>
<dbReference type="AlphaFoldDB" id="A0A4R0R3Y3"/>
<feature type="compositionally biased region" description="Low complexity" evidence="1">
    <location>
        <begin position="40"/>
        <end position="62"/>
    </location>
</feature>
<feature type="region of interest" description="Disordered" evidence="1">
    <location>
        <begin position="40"/>
        <end position="155"/>
    </location>
</feature>
<protein>
    <submittedName>
        <fullName evidence="2">Uncharacterized protein</fullName>
    </submittedName>
</protein>
<evidence type="ECO:0000256" key="1">
    <source>
        <dbReference type="SAM" id="MobiDB-lite"/>
    </source>
</evidence>
<gene>
    <name evidence="2" type="ORF">EIP91_009405</name>
</gene>
<organism evidence="2 3">
    <name type="scientific">Steccherinum ochraceum</name>
    <dbReference type="NCBI Taxonomy" id="92696"/>
    <lineage>
        <taxon>Eukaryota</taxon>
        <taxon>Fungi</taxon>
        <taxon>Dikarya</taxon>
        <taxon>Basidiomycota</taxon>
        <taxon>Agaricomycotina</taxon>
        <taxon>Agaricomycetes</taxon>
        <taxon>Polyporales</taxon>
        <taxon>Steccherinaceae</taxon>
        <taxon>Steccherinum</taxon>
    </lineage>
</organism>
<reference evidence="2 3" key="1">
    <citation type="submission" date="2018-11" db="EMBL/GenBank/DDBJ databases">
        <title>Genome assembly of Steccherinum ochraceum LE-BIN_3174, the white-rot fungus of the Steccherinaceae family (The Residual Polyporoid clade, Polyporales, Basidiomycota).</title>
        <authorList>
            <person name="Fedorova T.V."/>
            <person name="Glazunova O.A."/>
            <person name="Landesman E.O."/>
            <person name="Moiseenko K.V."/>
            <person name="Psurtseva N.V."/>
            <person name="Savinova O.S."/>
            <person name="Shakhova N.V."/>
            <person name="Tyazhelova T.V."/>
            <person name="Vasina D.V."/>
        </authorList>
    </citation>
    <scope>NUCLEOTIDE SEQUENCE [LARGE SCALE GENOMIC DNA]</scope>
    <source>
        <strain evidence="2 3">LE-BIN_3174</strain>
    </source>
</reference>
<comment type="caution">
    <text evidence="2">The sequence shown here is derived from an EMBL/GenBank/DDBJ whole genome shotgun (WGS) entry which is preliminary data.</text>
</comment>
<sequence>MRPCIHDRTLHGRINRLLLPLFSNLRTPASDVFREFSQATPAVSKSSASSSPQLSPSSTLPPHAHPSLDDGERHGTLVDYRTMPPPDILLCGRNGYRGRTTTPRALSVGSASRSISRSLSATPQYEDPDDVHMEEEEEEDSDNDQEPMVPAYYRSRPKFGIYCTSTGMQARQRNDHSPPSASH</sequence>
<feature type="region of interest" description="Disordered" evidence="1">
    <location>
        <begin position="164"/>
        <end position="183"/>
    </location>
</feature>
<dbReference type="Proteomes" id="UP000292702">
    <property type="component" value="Unassembled WGS sequence"/>
</dbReference>
<name>A0A4R0R3Y3_9APHY</name>
<evidence type="ECO:0000313" key="2">
    <source>
        <dbReference type="EMBL" id="TCD60856.1"/>
    </source>
</evidence>
<keyword evidence="3" id="KW-1185">Reference proteome</keyword>
<feature type="compositionally biased region" description="Low complexity" evidence="1">
    <location>
        <begin position="105"/>
        <end position="121"/>
    </location>
</feature>
<accession>A0A4R0R3Y3</accession>
<dbReference type="EMBL" id="RWJN01000535">
    <property type="protein sequence ID" value="TCD60856.1"/>
    <property type="molecule type" value="Genomic_DNA"/>
</dbReference>
<feature type="compositionally biased region" description="Basic and acidic residues" evidence="1">
    <location>
        <begin position="66"/>
        <end position="76"/>
    </location>
</feature>
<proteinExistence type="predicted"/>